<protein>
    <submittedName>
        <fullName evidence="5">Glycosyltransferase</fullName>
    </submittedName>
</protein>
<evidence type="ECO:0000313" key="6">
    <source>
        <dbReference type="Proteomes" id="UP000273001"/>
    </source>
</evidence>
<gene>
    <name evidence="5" type="ORF">D5R93_05505</name>
</gene>
<evidence type="ECO:0000259" key="4">
    <source>
        <dbReference type="Pfam" id="PF13439"/>
    </source>
</evidence>
<keyword evidence="6" id="KW-1185">Reference proteome</keyword>
<dbReference type="CDD" id="cd03801">
    <property type="entry name" value="GT4_PimA-like"/>
    <property type="match status" value="1"/>
</dbReference>
<name>A0ABM6Z2Y3_9ACTO</name>
<keyword evidence="1" id="KW-0328">Glycosyltransferase</keyword>
<reference evidence="5 6" key="1">
    <citation type="submission" date="2018-09" db="EMBL/GenBank/DDBJ databases">
        <authorList>
            <person name="Li J."/>
        </authorList>
    </citation>
    <scope>NUCLEOTIDE SEQUENCE [LARGE SCALE GENOMIC DNA]</scope>
    <source>
        <strain evidence="5 6">2129</strain>
    </source>
</reference>
<feature type="domain" description="Glycosyltransferase subfamily 4-like N-terminal" evidence="4">
    <location>
        <begin position="21"/>
        <end position="172"/>
    </location>
</feature>
<keyword evidence="2" id="KW-0808">Transferase</keyword>
<evidence type="ECO:0000256" key="3">
    <source>
        <dbReference type="SAM" id="MobiDB-lite"/>
    </source>
</evidence>
<dbReference type="Pfam" id="PF13692">
    <property type="entry name" value="Glyco_trans_1_4"/>
    <property type="match status" value="1"/>
</dbReference>
<dbReference type="RefSeq" id="WP_120204219.1">
    <property type="nucleotide sequence ID" value="NZ_CP032514.1"/>
</dbReference>
<dbReference type="EMBL" id="CP032514">
    <property type="protein sequence ID" value="AYD89636.1"/>
    <property type="molecule type" value="Genomic_DNA"/>
</dbReference>
<accession>A0ABM6Z2Y3</accession>
<dbReference type="PANTHER" id="PTHR12526:SF510">
    <property type="entry name" value="D-INOSITOL 3-PHOSPHATE GLYCOSYLTRANSFERASE"/>
    <property type="match status" value="1"/>
</dbReference>
<dbReference type="InterPro" id="IPR028098">
    <property type="entry name" value="Glyco_trans_4-like_N"/>
</dbReference>
<organism evidence="5 6">
    <name type="scientific">Actinomyces lilanjuaniae</name>
    <dbReference type="NCBI Taxonomy" id="2321394"/>
    <lineage>
        <taxon>Bacteria</taxon>
        <taxon>Bacillati</taxon>
        <taxon>Actinomycetota</taxon>
        <taxon>Actinomycetes</taxon>
        <taxon>Actinomycetales</taxon>
        <taxon>Actinomycetaceae</taxon>
        <taxon>Actinomyces</taxon>
    </lineage>
</organism>
<sequence length="389" mass="39444">MSAQARGRRPHVLQVSGMAAGGVRAHLAQCARLLAADGCDVLVAAPAAVLEGLDTGRAHREVLGIGSRPSARVAGALVRLRRLARGAEVLHAHGLRAGALAAVAVGGRRVGRPRLVVTVHNLTVGGRLARLVGGGLEGLVAARADLVLAVSPDLAGRAQGRGAAAVELAVVPAPWAPRGGAETMAASGDVPEPASGSMSDAASDAVPSAVWAPGLRRVLTVARLAPQKGLDVLLDAAAVLGRRAAEGRLPTLEWVVVGDGPARAEAQQRIDAESLPVRLLGRREGAAALMAQAEVVVQTSLWEGQPLTLQEALRAGAAVVATDVGGTALTVRGGAVLVPPCSQEVAEAVGALLTSPDRLRQARERAHGAAASLPTDDDLLVQLHRALGV</sequence>
<evidence type="ECO:0000256" key="2">
    <source>
        <dbReference type="ARBA" id="ARBA00022679"/>
    </source>
</evidence>
<dbReference type="PANTHER" id="PTHR12526">
    <property type="entry name" value="GLYCOSYLTRANSFERASE"/>
    <property type="match status" value="1"/>
</dbReference>
<proteinExistence type="predicted"/>
<dbReference type="SUPFAM" id="SSF53756">
    <property type="entry name" value="UDP-Glycosyltransferase/glycogen phosphorylase"/>
    <property type="match status" value="1"/>
</dbReference>
<dbReference type="Pfam" id="PF13439">
    <property type="entry name" value="Glyco_transf_4"/>
    <property type="match status" value="1"/>
</dbReference>
<feature type="region of interest" description="Disordered" evidence="3">
    <location>
        <begin position="182"/>
        <end position="201"/>
    </location>
</feature>
<dbReference type="Proteomes" id="UP000273001">
    <property type="component" value="Chromosome"/>
</dbReference>
<evidence type="ECO:0000313" key="5">
    <source>
        <dbReference type="EMBL" id="AYD89636.1"/>
    </source>
</evidence>
<evidence type="ECO:0000256" key="1">
    <source>
        <dbReference type="ARBA" id="ARBA00022676"/>
    </source>
</evidence>
<dbReference type="Gene3D" id="3.40.50.2000">
    <property type="entry name" value="Glycogen Phosphorylase B"/>
    <property type="match status" value="2"/>
</dbReference>